<sequence length="162" mass="18383">QQAKLLHKLGEDQVVQEVAGQIFVPQLNDFTKAQSRLRMRYDTLIAQLCARLAKPSKDELNLQCYVMYEVEGIRTDKVLVRRGDARYAEAFKLYGGMVMETRMGMFASEQRNKKQLLECMRRKTVQLESLRRLEDGQKFQSILALAGGVEALPAAASKRAAT</sequence>
<gene>
    <name evidence="1" type="ORF">ES332_D08G274900v1</name>
</gene>
<reference evidence="1 2" key="1">
    <citation type="submission" date="2019-07" db="EMBL/GenBank/DDBJ databases">
        <title>WGS assembly of Gossypium tomentosum.</title>
        <authorList>
            <person name="Chen Z.J."/>
            <person name="Sreedasyam A."/>
            <person name="Ando A."/>
            <person name="Song Q."/>
            <person name="De L."/>
            <person name="Hulse-Kemp A."/>
            <person name="Ding M."/>
            <person name="Ye W."/>
            <person name="Kirkbride R."/>
            <person name="Jenkins J."/>
            <person name="Plott C."/>
            <person name="Lovell J."/>
            <person name="Lin Y.-M."/>
            <person name="Vaughn R."/>
            <person name="Liu B."/>
            <person name="Li W."/>
            <person name="Simpson S."/>
            <person name="Scheffler B."/>
            <person name="Saski C."/>
            <person name="Grover C."/>
            <person name="Hu G."/>
            <person name="Conover J."/>
            <person name="Carlson J."/>
            <person name="Shu S."/>
            <person name="Boston L."/>
            <person name="Williams M."/>
            <person name="Peterson D."/>
            <person name="Mcgee K."/>
            <person name="Jones D."/>
            <person name="Wendel J."/>
            <person name="Stelly D."/>
            <person name="Grimwood J."/>
            <person name="Schmutz J."/>
        </authorList>
    </citation>
    <scope>NUCLEOTIDE SEQUENCE [LARGE SCALE GENOMIC DNA]</scope>
    <source>
        <strain evidence="1">7179.01</strain>
    </source>
</reference>
<dbReference type="AlphaFoldDB" id="A0A5D2K0U6"/>
<evidence type="ECO:0000313" key="2">
    <source>
        <dbReference type="Proteomes" id="UP000322667"/>
    </source>
</evidence>
<evidence type="ECO:0000313" key="1">
    <source>
        <dbReference type="EMBL" id="TYH60165.1"/>
    </source>
</evidence>
<keyword evidence="2" id="KW-1185">Reference proteome</keyword>
<dbReference type="EMBL" id="CM017630">
    <property type="protein sequence ID" value="TYH60165.1"/>
    <property type="molecule type" value="Genomic_DNA"/>
</dbReference>
<feature type="non-terminal residue" evidence="1">
    <location>
        <position position="1"/>
    </location>
</feature>
<dbReference type="Proteomes" id="UP000322667">
    <property type="component" value="Chromosome D08"/>
</dbReference>
<organism evidence="1 2">
    <name type="scientific">Gossypium tomentosum</name>
    <name type="common">Hawaiian cotton</name>
    <name type="synonym">Gossypium sandvicense</name>
    <dbReference type="NCBI Taxonomy" id="34277"/>
    <lineage>
        <taxon>Eukaryota</taxon>
        <taxon>Viridiplantae</taxon>
        <taxon>Streptophyta</taxon>
        <taxon>Embryophyta</taxon>
        <taxon>Tracheophyta</taxon>
        <taxon>Spermatophyta</taxon>
        <taxon>Magnoliopsida</taxon>
        <taxon>eudicotyledons</taxon>
        <taxon>Gunneridae</taxon>
        <taxon>Pentapetalae</taxon>
        <taxon>rosids</taxon>
        <taxon>malvids</taxon>
        <taxon>Malvales</taxon>
        <taxon>Malvaceae</taxon>
        <taxon>Malvoideae</taxon>
        <taxon>Gossypium</taxon>
    </lineage>
</organism>
<accession>A0A5D2K0U6</accession>
<protein>
    <submittedName>
        <fullName evidence="1">Uncharacterized protein</fullName>
    </submittedName>
</protein>
<name>A0A5D2K0U6_GOSTO</name>
<proteinExistence type="predicted"/>